<evidence type="ECO:0000313" key="8">
    <source>
        <dbReference type="EMBL" id="QQL44906.1"/>
    </source>
</evidence>
<evidence type="ECO:0000256" key="6">
    <source>
        <dbReference type="RuleBase" id="RU361168"/>
    </source>
</evidence>
<keyword evidence="2" id="KW-0732">Signal</keyword>
<proteinExistence type="inferred from homology"/>
<feature type="domain" description="Alpha galactosidase C-terminal" evidence="7">
    <location>
        <begin position="313"/>
        <end position="393"/>
    </location>
</feature>
<dbReference type="Gene3D" id="2.60.40.1180">
    <property type="entry name" value="Golgi alpha-mannosidase II"/>
    <property type="match status" value="1"/>
</dbReference>
<comment type="similarity">
    <text evidence="1 6">Belongs to the glycosyl hydrolase 27 family.</text>
</comment>
<dbReference type="InterPro" id="IPR013785">
    <property type="entry name" value="Aldolase_TIM"/>
</dbReference>
<dbReference type="CDD" id="cd14792">
    <property type="entry name" value="GH27"/>
    <property type="match status" value="1"/>
</dbReference>
<dbReference type="RefSeq" id="WP_164364755.1">
    <property type="nucleotide sequence ID" value="NZ_CP066776.1"/>
</dbReference>
<dbReference type="AlphaFoldDB" id="A0A6B3LD87"/>
<keyword evidence="4 6" id="KW-1015">Disulfide bond</keyword>
<reference evidence="8 9" key="1">
    <citation type="submission" date="2020-12" db="EMBL/GenBank/DDBJ databases">
        <title>Sulforoseuscoccus oceanibium gen. nov., sp. nov., a representative of the phylum Verrucomicrobia with special cytoplasmic membrane, and proposal of Sulforoseuscoccusaceae fam. nov.</title>
        <authorList>
            <person name="Xi F."/>
        </authorList>
    </citation>
    <scope>NUCLEOTIDE SEQUENCE [LARGE SCALE GENOMIC DNA]</scope>
    <source>
        <strain evidence="8 9">T37</strain>
    </source>
</reference>
<dbReference type="PANTHER" id="PTHR11452:SF75">
    <property type="entry name" value="ALPHA-GALACTOSIDASE MEL1"/>
    <property type="match status" value="1"/>
</dbReference>
<sequence length="405" mass="45054">MIKPISIVACGILAVLSAHSEQTSPRKQTPIMGWSSWNHFRIKIDESIIKGQADAMATNGMKEVGYQFINIDDGYFGGRDENGTLFCDPETFPSGMKALASYIHSKGLKAGIYSDAGKDTCGTKWDNDPRGYGVGLLGHDKKDIALMLGDWGYDFLKVDWCSGEWMGLDEETRYTEIGKIVRETNPSAIYNICRWEFPGKWALKVADSWRVSADIAPNFSSICHIIDKCEPLWIHASPGNINDMDMLQVGRGMTLEQDKSHFAMWCMMASPLLAGNDLRSMKQETLEILTNKDLIAINQDPLVYQARKLHDAGDQEVWARPLIKRTDGKVAVALFNRSNQPARISVDLAALGIDPHKGYSIRDCWLQKTTANNQTSESLTYSVPAHGTIVLRISGSNTPQDVFAR</sequence>
<dbReference type="InterPro" id="IPR002241">
    <property type="entry name" value="Glyco_hydro_27"/>
</dbReference>
<dbReference type="Pfam" id="PF16499">
    <property type="entry name" value="Melibiase_2"/>
    <property type="match status" value="1"/>
</dbReference>
<protein>
    <recommendedName>
        <fullName evidence="6">Alpha-galactosidase</fullName>
        <ecNumber evidence="6">3.2.1.22</ecNumber>
    </recommendedName>
    <alternativeName>
        <fullName evidence="6">Melibiase</fullName>
    </alternativeName>
</protein>
<dbReference type="Proteomes" id="UP000475117">
    <property type="component" value="Chromosome"/>
</dbReference>
<dbReference type="Gene3D" id="3.20.20.70">
    <property type="entry name" value="Aldolase class I"/>
    <property type="match status" value="1"/>
</dbReference>
<dbReference type="GO" id="GO:0005975">
    <property type="term" value="P:carbohydrate metabolic process"/>
    <property type="evidence" value="ECO:0007669"/>
    <property type="project" value="InterPro"/>
</dbReference>
<dbReference type="InterPro" id="IPR041233">
    <property type="entry name" value="Melibiase_C"/>
</dbReference>
<dbReference type="FunFam" id="2.60.40.1180:FF:000008">
    <property type="entry name" value="Alpha-galactosidase"/>
    <property type="match status" value="1"/>
</dbReference>
<dbReference type="PANTHER" id="PTHR11452">
    <property type="entry name" value="ALPHA-GALACTOSIDASE/ALPHA-N-ACETYLGALACTOSAMINIDASE"/>
    <property type="match status" value="1"/>
</dbReference>
<dbReference type="KEGG" id="soa:G3M56_013690"/>
<keyword evidence="9" id="KW-1185">Reference proteome</keyword>
<dbReference type="EMBL" id="CP066776">
    <property type="protein sequence ID" value="QQL44906.1"/>
    <property type="molecule type" value="Genomic_DNA"/>
</dbReference>
<accession>A0A6B3LD87</accession>
<dbReference type="PRINTS" id="PR00740">
    <property type="entry name" value="GLHYDRLASE27"/>
</dbReference>
<evidence type="ECO:0000256" key="4">
    <source>
        <dbReference type="ARBA" id="ARBA00023157"/>
    </source>
</evidence>
<keyword evidence="3 6" id="KW-0378">Hydrolase</keyword>
<gene>
    <name evidence="8" type="ORF">G3M56_013690</name>
</gene>
<evidence type="ECO:0000256" key="1">
    <source>
        <dbReference type="ARBA" id="ARBA00009743"/>
    </source>
</evidence>
<dbReference type="EC" id="3.2.1.22" evidence="6"/>
<dbReference type="GO" id="GO:0004557">
    <property type="term" value="F:alpha-galactosidase activity"/>
    <property type="evidence" value="ECO:0007669"/>
    <property type="project" value="UniProtKB-EC"/>
</dbReference>
<dbReference type="InterPro" id="IPR017853">
    <property type="entry name" value="GH"/>
</dbReference>
<name>A0A6B3LD87_9BACT</name>
<keyword evidence="5 6" id="KW-0326">Glycosidase</keyword>
<dbReference type="Pfam" id="PF17801">
    <property type="entry name" value="Melibiase_C"/>
    <property type="match status" value="1"/>
</dbReference>
<dbReference type="SUPFAM" id="SSF51445">
    <property type="entry name" value="(Trans)glycosidases"/>
    <property type="match status" value="1"/>
</dbReference>
<dbReference type="SUPFAM" id="SSF51011">
    <property type="entry name" value="Glycosyl hydrolase domain"/>
    <property type="match status" value="1"/>
</dbReference>
<dbReference type="InterPro" id="IPR013780">
    <property type="entry name" value="Glyco_hydro_b"/>
</dbReference>
<evidence type="ECO:0000256" key="3">
    <source>
        <dbReference type="ARBA" id="ARBA00022801"/>
    </source>
</evidence>
<evidence type="ECO:0000313" key="9">
    <source>
        <dbReference type="Proteomes" id="UP000475117"/>
    </source>
</evidence>
<organism evidence="8 9">
    <name type="scientific">Sulfuriroseicoccus oceanibius</name>
    <dbReference type="NCBI Taxonomy" id="2707525"/>
    <lineage>
        <taxon>Bacteria</taxon>
        <taxon>Pseudomonadati</taxon>
        <taxon>Verrucomicrobiota</taxon>
        <taxon>Verrucomicrobiia</taxon>
        <taxon>Verrucomicrobiales</taxon>
        <taxon>Verrucomicrobiaceae</taxon>
        <taxon>Sulfuriroseicoccus</taxon>
    </lineage>
</organism>
<comment type="catalytic activity">
    <reaction evidence="6">
        <text>Hydrolysis of terminal, non-reducing alpha-D-galactose residues in alpha-D-galactosides, including galactose oligosaccharides, galactomannans and galactolipids.</text>
        <dbReference type="EC" id="3.2.1.22"/>
    </reaction>
</comment>
<evidence type="ECO:0000256" key="2">
    <source>
        <dbReference type="ARBA" id="ARBA00022729"/>
    </source>
</evidence>
<evidence type="ECO:0000259" key="7">
    <source>
        <dbReference type="Pfam" id="PF17801"/>
    </source>
</evidence>
<evidence type="ECO:0000256" key="5">
    <source>
        <dbReference type="ARBA" id="ARBA00023295"/>
    </source>
</evidence>